<gene>
    <name evidence="3" type="ORF">IDJ76_00690</name>
</gene>
<evidence type="ECO:0000313" key="4">
    <source>
        <dbReference type="Proteomes" id="UP000619078"/>
    </source>
</evidence>
<proteinExistence type="predicted"/>
<keyword evidence="4" id="KW-1185">Reference proteome</keyword>
<reference evidence="3" key="1">
    <citation type="submission" date="2020-09" db="EMBL/GenBank/DDBJ databases">
        <title>Novel species of Mucilaginibacter isolated from a glacier on the Tibetan Plateau.</title>
        <authorList>
            <person name="Liu Q."/>
            <person name="Xin Y.-H."/>
        </authorList>
    </citation>
    <scope>NUCLEOTIDE SEQUENCE</scope>
    <source>
        <strain evidence="3">ZB1P21</strain>
    </source>
</reference>
<evidence type="ECO:0000259" key="2">
    <source>
        <dbReference type="Pfam" id="PF02698"/>
    </source>
</evidence>
<feature type="chain" id="PRO_5036674500" evidence="1">
    <location>
        <begin position="20"/>
        <end position="416"/>
    </location>
</feature>
<dbReference type="InterPro" id="IPR003848">
    <property type="entry name" value="DUF218"/>
</dbReference>
<keyword evidence="1" id="KW-0732">Signal</keyword>
<dbReference type="EMBL" id="JACWMX010000001">
    <property type="protein sequence ID" value="MBD1391601.1"/>
    <property type="molecule type" value="Genomic_DNA"/>
</dbReference>
<evidence type="ECO:0000256" key="1">
    <source>
        <dbReference type="SAM" id="SignalP"/>
    </source>
</evidence>
<accession>A0A926S4A8</accession>
<dbReference type="InterPro" id="IPR014729">
    <property type="entry name" value="Rossmann-like_a/b/a_fold"/>
</dbReference>
<comment type="caution">
    <text evidence="3">The sequence shown here is derived from an EMBL/GenBank/DDBJ whole genome shotgun (WGS) entry which is preliminary data.</text>
</comment>
<dbReference type="Pfam" id="PF02698">
    <property type="entry name" value="DUF218"/>
    <property type="match status" value="1"/>
</dbReference>
<feature type="signal peptide" evidence="1">
    <location>
        <begin position="1"/>
        <end position="19"/>
    </location>
</feature>
<dbReference type="Proteomes" id="UP000619078">
    <property type="component" value="Unassembled WGS sequence"/>
</dbReference>
<sequence>MLKRFLILLFIVKCSIANAQFNGALPTYKIQAGDNWVKAKNYYLLALLQQDKQAAKLISADEGLSGIGKNKLQALKSSLVDCKDGLCLPAALKFTDDEIKLVSDRLAALYRPGNALDRLVKTNLIPSGTYNFFGSDDPSALLVKAWQQDAFALNFAIGVYAEGKKPNYPLIDSISFDVRKKAYYTLMYDCSAEVAANTHNNALFFEPALNAALTYLEINERVDAGNFEPMATTVNKAAVDKIAGTKWGSFPYTHILVPGAGPDNLTTPLSGEGMLRCKAAARQYFAGKAPFIVVSGGNVHPYKTKFNEAVEMRKYLIAKLRLPASAVIIEPHARHTTTNLRNDARLAFRYGMPFNKPGLIVTDKSQNDFIMNMDKRCLKELNYVPYKLGKRLSETELEFFPLISALQIDADEPMDP</sequence>
<protein>
    <submittedName>
        <fullName evidence="3">YdcF family protein</fullName>
    </submittedName>
</protein>
<dbReference type="Gene3D" id="3.40.50.620">
    <property type="entry name" value="HUPs"/>
    <property type="match status" value="1"/>
</dbReference>
<dbReference type="AlphaFoldDB" id="A0A926S4A8"/>
<dbReference type="RefSeq" id="WP_191159683.1">
    <property type="nucleotide sequence ID" value="NZ_JACWMX010000001.1"/>
</dbReference>
<evidence type="ECO:0000313" key="3">
    <source>
        <dbReference type="EMBL" id="MBD1391601.1"/>
    </source>
</evidence>
<dbReference type="CDD" id="cd06259">
    <property type="entry name" value="YdcF-like"/>
    <property type="match status" value="1"/>
</dbReference>
<name>A0A926S4A8_9SPHI</name>
<organism evidence="3 4">
    <name type="scientific">Mucilaginibacter glaciei</name>
    <dbReference type="NCBI Taxonomy" id="2772109"/>
    <lineage>
        <taxon>Bacteria</taxon>
        <taxon>Pseudomonadati</taxon>
        <taxon>Bacteroidota</taxon>
        <taxon>Sphingobacteriia</taxon>
        <taxon>Sphingobacteriales</taxon>
        <taxon>Sphingobacteriaceae</taxon>
        <taxon>Mucilaginibacter</taxon>
    </lineage>
</organism>
<feature type="domain" description="DUF218" evidence="2">
    <location>
        <begin position="255"/>
        <end position="365"/>
    </location>
</feature>